<dbReference type="KEGG" id="sls:SLINC_4874"/>
<protein>
    <submittedName>
        <fullName evidence="1">Uncharacterized protein</fullName>
    </submittedName>
</protein>
<accession>A0A1B1MER8</accession>
<dbReference type="AlphaFoldDB" id="A0A1B1MER8"/>
<dbReference type="InterPro" id="IPR027417">
    <property type="entry name" value="P-loop_NTPase"/>
</dbReference>
<gene>
    <name evidence="1" type="ORF">SLINC_4874</name>
</gene>
<reference evidence="1 2" key="1">
    <citation type="submission" date="2016-07" db="EMBL/GenBank/DDBJ databases">
        <title>Enhancement of antibiotic productionsby engineered nitrateutilization in actinobacteria.</title>
        <authorList>
            <person name="Meng S.C."/>
        </authorList>
    </citation>
    <scope>NUCLEOTIDE SEQUENCE [LARGE SCALE GENOMIC DNA]</scope>
    <source>
        <strain evidence="1 2">NRRL 2936</strain>
    </source>
</reference>
<sequence>MVVDGGRVAARGFQYQYLRTVEALLVGLDGDKVAACRVEGPGTTTSVQLVDCVDFDLVDASGRSLMAVQVKSAGPTRVVSAPDAVRVLVHLITGFDAVEYRLITSASPDHNCSRLAETLKRHGADIPALQREIETLLQRAPVAWGLCKALSPQQWERLGRAEVEFDLRGETQLRQDLNGMLRTHRARSGRGLSGRTGGFMLGYLVAEVMRRAADPALAHWDIADFQRLLLVEDEELVAAVGRQDFGLVYGPLPRVPEVSRPGLVSKVDELLSPSTADSADVPVCVITGLSGLGKSSLAAAYIAEHAFRYDAVFWVEAETEEALTASFARLLGHLSGASEPVAVTDPRLLREQVHARLQALPGPWLMVLDDATAKTARAWIPRRGRGGVIVTSLGGNWRDARGRVELGAMSAEHAVQLLRLRLGLSDSEAAAYAEVVGHLAETLERWPLAIEVASGYLVGCRIGVERLDTYADTLLQRAADDEEAVPPGYPHTLAAAVALSVDRLVDSARGRGLMEPTLSTLAALCWLAARRIPVHLAMACAFVGLEHLPPSPGWLVLDEAEQPVREVFRELTNVSLVRFDEPLPVRGESFPGSEDTVSMNTVLQVILARHLHLHRIAATALPQAAGHTNQWLLGAIETGQAERSWELSQHATALVWHIEEAGVADLHTCLLMGNLAAFHLAHGQYEAAQGLLERELVRLDQAGDPDPGVTAQVETLLAHVAQLRRPDGATSQIIDRLSRVLSRLRATPTPNAPYQIDLAASALLVLQNQLRGEHHEELATLLRGFSDVVARAPDTETSQAMRDLTNISELLSDGEAERAEQAAAAAIAASPPWTVSTVELKRLLIEALVGQDKWQEADAALTEFLPYAGSRTLHRFSVYHLVHNAGIVSAWEWVTKGEQRAVEFLGRLLEETGIDQVPAPESPTDQARLLLLRVVHGMWQSVRAESWGSAPLSLMRQLTDKVFTDPYDPDDVWERTYNGLLPRLTSLGGEAVHRGWQAKSEAVVSAAGTELLANPVIRAAYEAAQCHGRAVLSSDPAYSGFGGTSDLEAVLPEIHQIIPGPRAMVFLEPTVMLGVTSNESGKSTELQIHRACDKGFRRLMSSKVVSIPSPKDITLALTGDDLVLEHEDGTVLARATASASGQWLKAARTRGTALVYYGFGLDLHTASVHQRLLASATELGERLADVSGKGLLSAALVSVRVSPSSTPDVAPRQPVTRKQPKKSSRRSRTRRGR</sequence>
<dbReference type="SUPFAM" id="SSF52540">
    <property type="entry name" value="P-loop containing nucleoside triphosphate hydrolases"/>
    <property type="match status" value="1"/>
</dbReference>
<organism evidence="1 2">
    <name type="scientific">Streptomyces lincolnensis</name>
    <dbReference type="NCBI Taxonomy" id="1915"/>
    <lineage>
        <taxon>Bacteria</taxon>
        <taxon>Bacillati</taxon>
        <taxon>Actinomycetota</taxon>
        <taxon>Actinomycetes</taxon>
        <taxon>Kitasatosporales</taxon>
        <taxon>Streptomycetaceae</taxon>
        <taxon>Streptomyces</taxon>
    </lineage>
</organism>
<dbReference type="PANTHER" id="PTHR35205">
    <property type="entry name" value="NB-ARC AND TPR DOMAIN PROTEIN"/>
    <property type="match status" value="1"/>
</dbReference>
<dbReference type="EMBL" id="CP016438">
    <property type="protein sequence ID" value="ANS67098.1"/>
    <property type="molecule type" value="Genomic_DNA"/>
</dbReference>
<dbReference type="PATRIC" id="fig|1915.4.peg.5415"/>
<name>A0A1B1MER8_STRLN</name>
<evidence type="ECO:0000313" key="1">
    <source>
        <dbReference type="EMBL" id="ANS67098.1"/>
    </source>
</evidence>
<dbReference type="Proteomes" id="UP000092598">
    <property type="component" value="Chromosome"/>
</dbReference>
<proteinExistence type="predicted"/>
<dbReference type="PANTHER" id="PTHR35205:SF1">
    <property type="entry name" value="ZU5 DOMAIN-CONTAINING PROTEIN"/>
    <property type="match status" value="1"/>
</dbReference>
<dbReference type="OrthoDB" id="3455266at2"/>
<evidence type="ECO:0000313" key="2">
    <source>
        <dbReference type="Proteomes" id="UP000092598"/>
    </source>
</evidence>
<dbReference type="STRING" id="1915.SLINC_4874"/>
<keyword evidence="2" id="KW-1185">Reference proteome</keyword>
<dbReference type="RefSeq" id="WP_067437647.1">
    <property type="nucleotide sequence ID" value="NZ_CP016438.1"/>
</dbReference>
<dbReference type="Gene3D" id="3.40.50.300">
    <property type="entry name" value="P-loop containing nucleotide triphosphate hydrolases"/>
    <property type="match status" value="1"/>
</dbReference>